<comment type="caution">
    <text evidence="3">The sequence shown here is derived from an EMBL/GenBank/DDBJ whole genome shotgun (WGS) entry which is preliminary data.</text>
</comment>
<name>A0A833MUG2_9HYPH</name>
<dbReference type="InterPro" id="IPR041238">
    <property type="entry name" value="Rap1a"/>
</dbReference>
<sequence length="112" mass="12438">MLRWLLVALTLIAVAPAVAQVRAGEIAVAAEGTEAWTYLRGLKDGIEWAVAQSRFDKEPPPFCPPPNLAIAAEQYRQILSDQIRRHPEQARHFAGLVMMDALKRTFPCSSKP</sequence>
<feature type="chain" id="PRO_5033011131" description="Rap1a immunity protein domain-containing protein" evidence="1">
    <location>
        <begin position="20"/>
        <end position="112"/>
    </location>
</feature>
<dbReference type="Proteomes" id="UP000469949">
    <property type="component" value="Unassembled WGS sequence"/>
</dbReference>
<keyword evidence="1" id="KW-0732">Signal</keyword>
<evidence type="ECO:0000313" key="4">
    <source>
        <dbReference type="Proteomes" id="UP000469949"/>
    </source>
</evidence>
<organism evidence="3 4">
    <name type="scientific">Methylorubrum populi</name>
    <dbReference type="NCBI Taxonomy" id="223967"/>
    <lineage>
        <taxon>Bacteria</taxon>
        <taxon>Pseudomonadati</taxon>
        <taxon>Pseudomonadota</taxon>
        <taxon>Alphaproteobacteria</taxon>
        <taxon>Hyphomicrobiales</taxon>
        <taxon>Methylobacteriaceae</taxon>
        <taxon>Methylorubrum</taxon>
    </lineage>
</organism>
<accession>A0A833MUG2</accession>
<gene>
    <name evidence="3" type="ORF">F8B43_4927</name>
</gene>
<evidence type="ECO:0000259" key="2">
    <source>
        <dbReference type="Pfam" id="PF18602"/>
    </source>
</evidence>
<reference evidence="3 4" key="1">
    <citation type="submission" date="2019-10" db="EMBL/GenBank/DDBJ databases">
        <title>Draft Genome Sequence of the Caffeine Degrading Methylotroph Methylorubrum populi PINKEL.</title>
        <authorList>
            <person name="Dawson S.C."/>
            <person name="Zhang X."/>
            <person name="Wright M.E."/>
            <person name="Sharma G."/>
            <person name="Langner J.T."/>
            <person name="Ditty J.L."/>
            <person name="Subuyuj G.A."/>
        </authorList>
    </citation>
    <scope>NUCLEOTIDE SEQUENCE [LARGE SCALE GENOMIC DNA]</scope>
    <source>
        <strain evidence="3 4">Pinkel</strain>
    </source>
</reference>
<feature type="domain" description="Rap1a immunity protein" evidence="2">
    <location>
        <begin position="29"/>
        <end position="108"/>
    </location>
</feature>
<evidence type="ECO:0000256" key="1">
    <source>
        <dbReference type="SAM" id="SignalP"/>
    </source>
</evidence>
<protein>
    <recommendedName>
        <fullName evidence="2">Rap1a immunity protein domain-containing protein</fullName>
    </recommendedName>
</protein>
<dbReference type="AlphaFoldDB" id="A0A833MUG2"/>
<dbReference type="EMBL" id="WEKV01000020">
    <property type="protein sequence ID" value="KAB7782172.1"/>
    <property type="molecule type" value="Genomic_DNA"/>
</dbReference>
<dbReference type="Pfam" id="PF18602">
    <property type="entry name" value="Rap1a"/>
    <property type="match status" value="1"/>
</dbReference>
<dbReference type="RefSeq" id="WP_152278683.1">
    <property type="nucleotide sequence ID" value="NZ_WEKV01000020.1"/>
</dbReference>
<evidence type="ECO:0000313" key="3">
    <source>
        <dbReference type="EMBL" id="KAB7782172.1"/>
    </source>
</evidence>
<proteinExistence type="predicted"/>
<feature type="signal peptide" evidence="1">
    <location>
        <begin position="1"/>
        <end position="19"/>
    </location>
</feature>